<dbReference type="EnsemblProtists" id="Phyra74282">
    <property type="protein sequence ID" value="Phyra74282"/>
    <property type="gene ID" value="Phyra74282"/>
</dbReference>
<dbReference type="CDD" id="cd09615">
    <property type="entry name" value="Jacalin_EEP"/>
    <property type="match status" value="3"/>
</dbReference>
<accession>H3GF23</accession>
<feature type="signal peptide" evidence="2">
    <location>
        <begin position="1"/>
        <end position="22"/>
    </location>
</feature>
<dbReference type="Pfam" id="PF01419">
    <property type="entry name" value="Jacalin"/>
    <property type="match status" value="3"/>
</dbReference>
<protein>
    <recommendedName>
        <fullName evidence="3">Jacalin-type lectin domain-containing protein</fullName>
    </recommendedName>
</protein>
<dbReference type="InParanoid" id="H3GF23"/>
<evidence type="ECO:0000313" key="4">
    <source>
        <dbReference type="EnsemblProtists" id="Phyra74281"/>
    </source>
</evidence>
<reference evidence="5" key="1">
    <citation type="journal article" date="2006" name="Science">
        <title>Phytophthora genome sequences uncover evolutionary origins and mechanisms of pathogenesis.</title>
        <authorList>
            <person name="Tyler B.M."/>
            <person name="Tripathy S."/>
            <person name="Zhang X."/>
            <person name="Dehal P."/>
            <person name="Jiang R.H."/>
            <person name="Aerts A."/>
            <person name="Arredondo F.D."/>
            <person name="Baxter L."/>
            <person name="Bensasson D."/>
            <person name="Beynon J.L."/>
            <person name="Chapman J."/>
            <person name="Damasceno C.M."/>
            <person name="Dorrance A.E."/>
            <person name="Dou D."/>
            <person name="Dickerman A.W."/>
            <person name="Dubchak I.L."/>
            <person name="Garbelotto M."/>
            <person name="Gijzen M."/>
            <person name="Gordon S.G."/>
            <person name="Govers F."/>
            <person name="Grunwald N.J."/>
            <person name="Huang W."/>
            <person name="Ivors K.L."/>
            <person name="Jones R.W."/>
            <person name="Kamoun S."/>
            <person name="Krampis K."/>
            <person name="Lamour K.H."/>
            <person name="Lee M.K."/>
            <person name="McDonald W.H."/>
            <person name="Medina M."/>
            <person name="Meijer H.J."/>
            <person name="Nordberg E.K."/>
            <person name="Maclean D.J."/>
            <person name="Ospina-Giraldo M.D."/>
            <person name="Morris P.F."/>
            <person name="Phuntumart V."/>
            <person name="Putnam N.H."/>
            <person name="Rash S."/>
            <person name="Rose J.K."/>
            <person name="Sakihama Y."/>
            <person name="Salamov A.A."/>
            <person name="Savidor A."/>
            <person name="Scheuring C.F."/>
            <person name="Smith B.M."/>
            <person name="Sobral B.W."/>
            <person name="Terry A."/>
            <person name="Torto-Alalibo T.A."/>
            <person name="Win J."/>
            <person name="Xu Z."/>
            <person name="Zhang H."/>
            <person name="Grigoriev I.V."/>
            <person name="Rokhsar D.S."/>
            <person name="Boore J.L."/>
        </authorList>
    </citation>
    <scope>NUCLEOTIDE SEQUENCE [LARGE SCALE GENOMIC DNA]</scope>
    <source>
        <strain evidence="5">Pr102</strain>
    </source>
</reference>
<dbReference type="EMBL" id="DS566004">
    <property type="status" value="NOT_ANNOTATED_CDS"/>
    <property type="molecule type" value="Genomic_DNA"/>
</dbReference>
<feature type="region of interest" description="Disordered" evidence="1">
    <location>
        <begin position="1191"/>
        <end position="1242"/>
    </location>
</feature>
<dbReference type="VEuPathDB" id="FungiDB:KRP22_11363"/>
<feature type="chain" id="PRO_5010118821" description="Jacalin-type lectin domain-containing protein" evidence="2">
    <location>
        <begin position="23"/>
        <end position="1242"/>
    </location>
</feature>
<evidence type="ECO:0000259" key="3">
    <source>
        <dbReference type="PROSITE" id="PS51752"/>
    </source>
</evidence>
<organism evidence="4 5">
    <name type="scientific">Phytophthora ramorum</name>
    <name type="common">Sudden oak death agent</name>
    <dbReference type="NCBI Taxonomy" id="164328"/>
    <lineage>
        <taxon>Eukaryota</taxon>
        <taxon>Sar</taxon>
        <taxon>Stramenopiles</taxon>
        <taxon>Oomycota</taxon>
        <taxon>Peronosporomycetes</taxon>
        <taxon>Peronosporales</taxon>
        <taxon>Peronosporaceae</taxon>
        <taxon>Phytophthora</taxon>
    </lineage>
</organism>
<evidence type="ECO:0000313" key="5">
    <source>
        <dbReference type="Proteomes" id="UP000005238"/>
    </source>
</evidence>
<dbReference type="PANTHER" id="PTHR14324:SF3">
    <property type="entry name" value="CONDENSIN-2 COMPLEX SUBUNIT H2"/>
    <property type="match status" value="1"/>
</dbReference>
<feature type="domain" description="Jacalin-type lectin" evidence="3">
    <location>
        <begin position="222"/>
        <end position="363"/>
    </location>
</feature>
<feature type="domain" description="Jacalin-type lectin" evidence="3">
    <location>
        <begin position="379"/>
        <end position="520"/>
    </location>
</feature>
<dbReference type="PROSITE" id="PS51752">
    <property type="entry name" value="JACALIN_LECTIN"/>
    <property type="match status" value="3"/>
</dbReference>
<dbReference type="EnsemblProtists" id="Phyra74281">
    <property type="protein sequence ID" value="Phyra74281"/>
    <property type="gene ID" value="Phyra74281"/>
</dbReference>
<dbReference type="VEuPathDB" id="FungiDB:KRP23_8751"/>
<dbReference type="InterPro" id="IPR001229">
    <property type="entry name" value="Jacalin-like_lectin_dom"/>
</dbReference>
<proteinExistence type="predicted"/>
<dbReference type="eggNOG" id="KOG2359">
    <property type="taxonomic scope" value="Eukaryota"/>
</dbReference>
<dbReference type="InterPro" id="IPR009378">
    <property type="entry name" value="H2_N"/>
</dbReference>
<dbReference type="Pfam" id="PF06278">
    <property type="entry name" value="CNDH2_N"/>
    <property type="match status" value="1"/>
</dbReference>
<feature type="domain" description="Jacalin-type lectin" evidence="3">
    <location>
        <begin position="26"/>
        <end position="167"/>
    </location>
</feature>
<dbReference type="VEuPathDB" id="FungiDB:KRP22_9623"/>
<dbReference type="Gene3D" id="2.100.10.30">
    <property type="entry name" value="Jacalin-like lectin domain"/>
    <property type="match status" value="3"/>
</dbReference>
<dbReference type="GO" id="GO:0030261">
    <property type="term" value="P:chromosome condensation"/>
    <property type="evidence" value="ECO:0007669"/>
    <property type="project" value="InterPro"/>
</dbReference>
<dbReference type="SMART" id="SM00915">
    <property type="entry name" value="Jacalin"/>
    <property type="match status" value="3"/>
</dbReference>
<dbReference type="SUPFAM" id="SSF51101">
    <property type="entry name" value="Mannose-binding lectins"/>
    <property type="match status" value="3"/>
</dbReference>
<dbReference type="PANTHER" id="PTHR14324">
    <property type="entry name" value="CONDENSIN-2 COMPLEX SUBUNIT H2"/>
    <property type="match status" value="1"/>
</dbReference>
<dbReference type="InterPro" id="IPR036404">
    <property type="entry name" value="Jacalin-like_lectin_dom_sf"/>
</dbReference>
<dbReference type="STRING" id="164328.H3GF23"/>
<feature type="compositionally biased region" description="Acidic residues" evidence="1">
    <location>
        <begin position="1157"/>
        <end position="1168"/>
    </location>
</feature>
<feature type="region of interest" description="Disordered" evidence="1">
    <location>
        <begin position="1140"/>
        <end position="1174"/>
    </location>
</feature>
<reference evidence="4" key="2">
    <citation type="submission" date="2015-06" db="UniProtKB">
        <authorList>
            <consortium name="EnsemblProtists"/>
        </authorList>
    </citation>
    <scope>IDENTIFICATION</scope>
    <source>
        <strain evidence="4">Pr102</strain>
    </source>
</reference>
<dbReference type="AlphaFoldDB" id="H3GF23"/>
<sequence length="1242" mass="132391">MWSPILHAFVCTLLMFVCGALADDSVQLSESFGGPHGNEFSDQPSVSAGQIISSLTLHVGERCHGIELQVAEPAPQTFVHGGPGGTLNTLTLNPAEYITSMEAHWGKHKGRTRIFYLSFGTSAGNSVSGGSMTDDKNTVTAPEGFQLGGFFGQDGGELDLLGAIWTRIEAATPPPPVESPATVVPADTASQGETTAPASATIAPASATTAPASATTVVKRATQLSEGFGGPHGNQFSDIASVASGQVVGSLTLHVGERCHGLELQITGPTAATFAHGGEGGTYNTLTLGAGEYITSMEAHWGTKKGHTRIFYLNFGTSAGNSVSGGSMTDLKSSTTAPEGYQLGGFFGRDGDELDYLGVIWSSIAVIEEPPATTVSEDILLSEVFGGPHGIAFSDIRSVKLSQTVSSLTLRTGERCHGISLGISAPVDDTFSHGGDGGTENTLVLAPGEYITSMEAHWGKKSGHTRIFHLNFGTSAGNSISGGGTTGDMKTITAPEGFQLSGFHGRSESEIDQLGVIWTRIGATDLLLTDKPDTGVATFGSSIRNWVGPKVGNPSDTACYRKSVGFGSGQVCPIGYGNDDDDCLAQCPLSYPVRCFAECIPQNDDCALEIIWKVGSVVAVAFNIATLNVFGEILAAYKTAKWAITCAANVISVVRSLIFYIRYQQTTAPQGDTEELLAVAYQSDVVLIDLPVAVCACLGLPVPKKAQYIDMVVTVVEGIVKQAITNGDEILSTGGNVLNMLTGSGALNDSSTTTDELQDLIDKNSTCGWELKRLADRVVYAVNDVRNDTPNAAVNDIRVTVYKSPTVLNDIPAVTNNCMAELLTTKTISAAYETRDLLRRTFSVIIDQLIEKATTDMGASVAEDEYLLEVSNMGLVVLSTVDPTGIAYLASQFVQPICGPTAYLGEIDDGTLYDALGLMTVDEAFEGSYGSWTKAGDGVVRLIFESTDKEDVTVVIHTGGEDYAEVDVGAGETVVWDSTVPELQDKNMYLDRWRPGLLGLPGSGGGSLLLWIPRAADGGHITMHRSSNIQIIARSSPQKAAAAAAFDMSEGRLQHLLQPIRDLSKNWNIDLASELEEYMDKLENLSIAFDPEDGASIDRDGDSVMNFAEAALLIQGTSVIYSRKVEYLHALVFQTLAHLSKQQDDKPQNQQNGEPIDGQDEEENDDAEAGAFNNPLPLYDELQEAKAAHITLKQVTQQDEETETDRRRKRKEARALNRSKNNMQASIALMGSLVPDERRHRE</sequence>
<dbReference type="InterPro" id="IPR031739">
    <property type="entry name" value="Ncaph2"/>
</dbReference>
<keyword evidence="5" id="KW-1185">Reference proteome</keyword>
<evidence type="ECO:0000256" key="1">
    <source>
        <dbReference type="SAM" id="MobiDB-lite"/>
    </source>
</evidence>
<name>H3GF23_PHYRM</name>
<dbReference type="VEuPathDB" id="FungiDB:KRP23_1800"/>
<dbReference type="HOGENOM" id="CLU_002760_0_1_1"/>
<dbReference type="Proteomes" id="UP000005238">
    <property type="component" value="Unassembled WGS sequence"/>
</dbReference>
<evidence type="ECO:0000256" key="2">
    <source>
        <dbReference type="SAM" id="SignalP"/>
    </source>
</evidence>
<keyword evidence="2" id="KW-0732">Signal</keyword>